<evidence type="ECO:0000313" key="3">
    <source>
        <dbReference type="Proteomes" id="UP000507470"/>
    </source>
</evidence>
<reference evidence="2 3" key="1">
    <citation type="submission" date="2020-06" db="EMBL/GenBank/DDBJ databases">
        <authorList>
            <person name="Li R."/>
            <person name="Bekaert M."/>
        </authorList>
    </citation>
    <scope>NUCLEOTIDE SEQUENCE [LARGE SCALE GENOMIC DNA]</scope>
    <source>
        <strain evidence="3">wild</strain>
    </source>
</reference>
<protein>
    <submittedName>
        <fullName evidence="2">Uncharacterized protein</fullName>
    </submittedName>
</protein>
<proteinExistence type="predicted"/>
<accession>A0A6J8DT31</accession>
<evidence type="ECO:0000256" key="1">
    <source>
        <dbReference type="SAM" id="MobiDB-lite"/>
    </source>
</evidence>
<organism evidence="2 3">
    <name type="scientific">Mytilus coruscus</name>
    <name type="common">Sea mussel</name>
    <dbReference type="NCBI Taxonomy" id="42192"/>
    <lineage>
        <taxon>Eukaryota</taxon>
        <taxon>Metazoa</taxon>
        <taxon>Spiralia</taxon>
        <taxon>Lophotrochozoa</taxon>
        <taxon>Mollusca</taxon>
        <taxon>Bivalvia</taxon>
        <taxon>Autobranchia</taxon>
        <taxon>Pteriomorphia</taxon>
        <taxon>Mytilida</taxon>
        <taxon>Mytiloidea</taxon>
        <taxon>Mytilidae</taxon>
        <taxon>Mytilinae</taxon>
        <taxon>Mytilus</taxon>
    </lineage>
</organism>
<dbReference type="EMBL" id="CACVKT020007770">
    <property type="protein sequence ID" value="CAC5410394.1"/>
    <property type="molecule type" value="Genomic_DNA"/>
</dbReference>
<name>A0A6J8DT31_MYTCO</name>
<sequence length="151" mass="17264">MEQEDQEHYIEIYFYRLDSCMIRKKKLHKSTKDIKHSVKKKVQILAPHQKTSLIRKSIPLSTQMDIWIVIESYLRQEDNNSEAVETKDTHGVTHTATHAKQEESVHIESAPVAEGDGQQNDAPGADISLESDDSDNVPVRRSTRSTNPPTW</sequence>
<keyword evidence="3" id="KW-1185">Reference proteome</keyword>
<feature type="compositionally biased region" description="Basic and acidic residues" evidence="1">
    <location>
        <begin position="78"/>
        <end position="91"/>
    </location>
</feature>
<evidence type="ECO:0000313" key="2">
    <source>
        <dbReference type="EMBL" id="CAC5410394.1"/>
    </source>
</evidence>
<gene>
    <name evidence="2" type="ORF">MCOR_43585</name>
</gene>
<dbReference type="AlphaFoldDB" id="A0A6J8DT31"/>
<dbReference type="Proteomes" id="UP000507470">
    <property type="component" value="Unassembled WGS sequence"/>
</dbReference>
<feature type="region of interest" description="Disordered" evidence="1">
    <location>
        <begin position="78"/>
        <end position="151"/>
    </location>
</feature>